<evidence type="ECO:0008006" key="3">
    <source>
        <dbReference type="Google" id="ProtNLM"/>
    </source>
</evidence>
<organism evidence="1 2">
    <name type="scientific">Persephonella atlantica</name>
    <dbReference type="NCBI Taxonomy" id="2699429"/>
    <lineage>
        <taxon>Bacteria</taxon>
        <taxon>Pseudomonadati</taxon>
        <taxon>Aquificota</taxon>
        <taxon>Aquificia</taxon>
        <taxon>Aquificales</taxon>
        <taxon>Hydrogenothermaceae</taxon>
        <taxon>Persephonella</taxon>
    </lineage>
</organism>
<accession>A0ABS1GGF7</accession>
<comment type="caution">
    <text evidence="1">The sequence shown here is derived from an EMBL/GenBank/DDBJ whole genome shotgun (WGS) entry which is preliminary data.</text>
</comment>
<evidence type="ECO:0000313" key="1">
    <source>
        <dbReference type="EMBL" id="MBK3332014.1"/>
    </source>
</evidence>
<dbReference type="Proteomes" id="UP000772812">
    <property type="component" value="Unassembled WGS sequence"/>
</dbReference>
<reference evidence="1 2" key="1">
    <citation type="journal article" date="2021" name="Syst. Appl. Microbiol.">
        <title>Persephonella atlantica sp. nov.: How to adapt to physico-chemical gradients in high temperature hydrothermal habitats.</title>
        <authorList>
            <person name="Francois D.X."/>
            <person name="Godfroy A."/>
            <person name="Mathien C."/>
            <person name="Aube J."/>
            <person name="Cathalot C."/>
            <person name="Lesongeur F."/>
            <person name="L'Haridon S."/>
            <person name="Philippon X."/>
            <person name="Roussel E.G."/>
        </authorList>
    </citation>
    <scope>NUCLEOTIDE SEQUENCE [LARGE SCALE GENOMIC DNA]</scope>
    <source>
        <strain evidence="1 2">MO1340</strain>
    </source>
</reference>
<dbReference type="RefSeq" id="WP_200673407.1">
    <property type="nucleotide sequence ID" value="NZ_JAACYA010000001.1"/>
</dbReference>
<protein>
    <recommendedName>
        <fullName evidence="3">DUF2249 domain-containing protein</fullName>
    </recommendedName>
</protein>
<gene>
    <name evidence="1" type="ORF">GWK41_02900</name>
</gene>
<keyword evidence="2" id="KW-1185">Reference proteome</keyword>
<proteinExistence type="predicted"/>
<sequence>MAEKEELKVEGATVPVYRYEKDGTVYYEFDTSQLGPPEPMVNALSVLKLIDSPNKRAVMINHKKPMGLFDKISDRFDYKIEEINGKYRIEFWLKGNK</sequence>
<evidence type="ECO:0000313" key="2">
    <source>
        <dbReference type="Proteomes" id="UP000772812"/>
    </source>
</evidence>
<name>A0ABS1GGF7_9AQUI</name>
<dbReference type="EMBL" id="JAACYA010000001">
    <property type="protein sequence ID" value="MBK3332014.1"/>
    <property type="molecule type" value="Genomic_DNA"/>
</dbReference>